<feature type="compositionally biased region" description="Basic and acidic residues" evidence="1">
    <location>
        <begin position="341"/>
        <end position="362"/>
    </location>
</feature>
<dbReference type="AlphaFoldDB" id="A0A7S4R9T8"/>
<feature type="region of interest" description="Disordered" evidence="1">
    <location>
        <begin position="341"/>
        <end position="492"/>
    </location>
</feature>
<feature type="region of interest" description="Disordered" evidence="1">
    <location>
        <begin position="1"/>
        <end position="66"/>
    </location>
</feature>
<dbReference type="EMBL" id="HBNS01019098">
    <property type="protein sequence ID" value="CAE4607742.1"/>
    <property type="molecule type" value="Transcribed_RNA"/>
</dbReference>
<evidence type="ECO:0000256" key="1">
    <source>
        <dbReference type="SAM" id="MobiDB-lite"/>
    </source>
</evidence>
<evidence type="ECO:0000313" key="2">
    <source>
        <dbReference type="EMBL" id="CAE4607742.1"/>
    </source>
</evidence>
<reference evidence="2" key="1">
    <citation type="submission" date="2021-01" db="EMBL/GenBank/DDBJ databases">
        <authorList>
            <person name="Corre E."/>
            <person name="Pelletier E."/>
            <person name="Niang G."/>
            <person name="Scheremetjew M."/>
            <person name="Finn R."/>
            <person name="Kale V."/>
            <person name="Holt S."/>
            <person name="Cochrane G."/>
            <person name="Meng A."/>
            <person name="Brown T."/>
            <person name="Cohen L."/>
        </authorList>
    </citation>
    <scope>NUCLEOTIDE SEQUENCE</scope>
    <source>
        <strain evidence="2">GSO104</strain>
    </source>
</reference>
<feature type="compositionally biased region" description="Basic and acidic residues" evidence="1">
    <location>
        <begin position="51"/>
        <end position="60"/>
    </location>
</feature>
<feature type="compositionally biased region" description="Polar residues" evidence="1">
    <location>
        <begin position="177"/>
        <end position="186"/>
    </location>
</feature>
<accession>A0A7S4R9T8</accession>
<name>A0A7S4R9T8_9STRA</name>
<feature type="region of interest" description="Disordered" evidence="1">
    <location>
        <begin position="124"/>
        <end position="188"/>
    </location>
</feature>
<feature type="compositionally biased region" description="Basic and acidic residues" evidence="1">
    <location>
        <begin position="371"/>
        <end position="382"/>
    </location>
</feature>
<protein>
    <submittedName>
        <fullName evidence="2">Uncharacterized protein</fullName>
    </submittedName>
</protein>
<sequence>MMMSKGSKTDIQNEVSPMPIKSFHQHNNNHDEDTDLPVQKLKHHPPIESSSQKEEAEEKIQQLLQQQQQLENKSQIITFDINNYNTNKTIEKQEEKEVAKATQELQQQQQELWHSFSYEGVVDVDRKRRRKGRVGGKEDLEEENDNEGDSIRDEDEDEREDGMKKMRRRGRCKSKMTDLSPSSSFMTPILPRPTTDSAAASTPLVPSLLPPLLALAPAATTAIGEIKENKEKVEQQQQRHHKQQLKFNVSMDAKNMPVSALKPTTVSIPAMHETKPNDNNLSQLPPTSNKSTLSPMLPINSTLANVLLPPSSVLSGSMDNNDTTITRIDIDNVDVSAIQGNKEDSNIVKTMQEEKGSKKEGEQQQQPPTKKSGEDNSHETSKRHSFSNDDNEEEDDDAGNKDQSIPTSSNLEKNNPDSLDLLRVNGGVISSSSSSSSTTASPSQVSSNDMVVTSNNTTNQNNSDSGNDNSSHTPLTSSSNEGKKSKDSSSNQDVSNIFNVLDRRMNFDSFDDANISLYSLIRSWVQDDPYRQLPIPGSNLLSLVSLPSVRRRDVGRIGINYVDDSWNAVEGSHSNQQPKMTNANLDILSLFRGGKSEKHMMESDDTYNDTNPSQPSVEKHKIATLSSKTYQEQQTNSNKDVSSLLQVHIQRATHIRKRKRNAHANKMESNLRRLKELGFISERACMDGNKSGTGEKRRRRKE</sequence>
<feature type="region of interest" description="Disordered" evidence="1">
    <location>
        <begin position="270"/>
        <end position="296"/>
    </location>
</feature>
<feature type="compositionally biased region" description="Polar residues" evidence="1">
    <location>
        <begin position="277"/>
        <end position="296"/>
    </location>
</feature>
<feature type="compositionally biased region" description="Low complexity" evidence="1">
    <location>
        <begin position="430"/>
        <end position="471"/>
    </location>
</feature>
<feature type="compositionally biased region" description="Basic residues" evidence="1">
    <location>
        <begin position="165"/>
        <end position="174"/>
    </location>
</feature>
<feature type="compositionally biased region" description="Acidic residues" evidence="1">
    <location>
        <begin position="139"/>
        <end position="160"/>
    </location>
</feature>
<organism evidence="2">
    <name type="scientific">Ditylum brightwellii</name>
    <dbReference type="NCBI Taxonomy" id="49249"/>
    <lineage>
        <taxon>Eukaryota</taxon>
        <taxon>Sar</taxon>
        <taxon>Stramenopiles</taxon>
        <taxon>Ochrophyta</taxon>
        <taxon>Bacillariophyta</taxon>
        <taxon>Mediophyceae</taxon>
        <taxon>Lithodesmiophycidae</taxon>
        <taxon>Lithodesmiales</taxon>
        <taxon>Lithodesmiaceae</taxon>
        <taxon>Ditylum</taxon>
    </lineage>
</organism>
<gene>
    <name evidence="2" type="ORF">DBRI00130_LOCUS15199</name>
</gene>
<feature type="compositionally biased region" description="Polar residues" evidence="1">
    <location>
        <begin position="401"/>
        <end position="417"/>
    </location>
</feature>
<proteinExistence type="predicted"/>